<dbReference type="PANTHER" id="PTHR46072:SF2">
    <property type="entry name" value="AMIDASE (EUROFUNG)"/>
    <property type="match status" value="1"/>
</dbReference>
<evidence type="ECO:0000256" key="1">
    <source>
        <dbReference type="ARBA" id="ARBA00009199"/>
    </source>
</evidence>
<dbReference type="EMBL" id="CP099418">
    <property type="protein sequence ID" value="USW47371.1"/>
    <property type="molecule type" value="Genomic_DNA"/>
</dbReference>
<proteinExistence type="inferred from homology"/>
<dbReference type="Proteomes" id="UP001056384">
    <property type="component" value="Chromosome 1"/>
</dbReference>
<accession>A0A9Q9ED41</accession>
<keyword evidence="3" id="KW-1185">Reference proteome</keyword>
<evidence type="ECO:0000313" key="2">
    <source>
        <dbReference type="EMBL" id="USW47371.1"/>
    </source>
</evidence>
<gene>
    <name evidence="2" type="ORF">Slin15195_G006900</name>
</gene>
<reference evidence="2" key="1">
    <citation type="submission" date="2022-06" db="EMBL/GenBank/DDBJ databases">
        <title>Complete genome sequences of two strains of the flax pathogen Septoria linicola.</title>
        <authorList>
            <person name="Lapalu N."/>
            <person name="Simon A."/>
            <person name="Demenou B."/>
            <person name="Paumier D."/>
            <person name="Guillot M.-P."/>
            <person name="Gout L."/>
            <person name="Valade R."/>
        </authorList>
    </citation>
    <scope>NUCLEOTIDE SEQUENCE</scope>
    <source>
        <strain evidence="2">SE15195</strain>
    </source>
</reference>
<dbReference type="SUPFAM" id="SSF75304">
    <property type="entry name" value="Amidase signature (AS) enzymes"/>
    <property type="match status" value="1"/>
</dbReference>
<dbReference type="PANTHER" id="PTHR46072">
    <property type="entry name" value="AMIDASE-RELATED-RELATED"/>
    <property type="match status" value="1"/>
</dbReference>
<organism evidence="2 3">
    <name type="scientific">Septoria linicola</name>
    <dbReference type="NCBI Taxonomy" id="215465"/>
    <lineage>
        <taxon>Eukaryota</taxon>
        <taxon>Fungi</taxon>
        <taxon>Dikarya</taxon>
        <taxon>Ascomycota</taxon>
        <taxon>Pezizomycotina</taxon>
        <taxon>Dothideomycetes</taxon>
        <taxon>Dothideomycetidae</taxon>
        <taxon>Mycosphaerellales</taxon>
        <taxon>Mycosphaerellaceae</taxon>
        <taxon>Septoria</taxon>
    </lineage>
</organism>
<comment type="similarity">
    <text evidence="1">Belongs to the amidase family.</text>
</comment>
<evidence type="ECO:0000313" key="3">
    <source>
        <dbReference type="Proteomes" id="UP001056384"/>
    </source>
</evidence>
<dbReference type="OrthoDB" id="6428749at2759"/>
<dbReference type="AlphaFoldDB" id="A0A9Q9ED41"/>
<name>A0A9Q9ED41_9PEZI</name>
<protein>
    <submittedName>
        <fullName evidence="2">Amidase signature domain-containing protein</fullName>
    </submittedName>
</protein>
<sequence length="108" mass="11825">MEPNSTAEFWGLCAQLNDFRARYKAYWNASADSARSGRCPDGIILPVAPTLAVRPGEFHYGYSAIANALDYPSGVFPVTYGDHTIDTIPDGIERLSDLDEAVHQTCKS</sequence>
<dbReference type="InterPro" id="IPR036928">
    <property type="entry name" value="AS_sf"/>
</dbReference>
<dbReference type="Gene3D" id="3.90.1300.10">
    <property type="entry name" value="Amidase signature (AS) domain"/>
    <property type="match status" value="1"/>
</dbReference>